<comment type="caution">
    <text evidence="3">The sequence shown here is derived from an EMBL/GenBank/DDBJ whole genome shotgun (WGS) entry which is preliminary data.</text>
</comment>
<dbReference type="Gene3D" id="1.10.30.50">
    <property type="match status" value="1"/>
</dbReference>
<feature type="region of interest" description="Disordered" evidence="1">
    <location>
        <begin position="1"/>
        <end position="64"/>
    </location>
</feature>
<evidence type="ECO:0000313" key="3">
    <source>
        <dbReference type="EMBL" id="PRY70575.1"/>
    </source>
</evidence>
<dbReference type="CDD" id="cd00085">
    <property type="entry name" value="HNHc"/>
    <property type="match status" value="1"/>
</dbReference>
<protein>
    <submittedName>
        <fullName evidence="3">Uncharacterized protein DUF222</fullName>
    </submittedName>
</protein>
<accession>A0A2T0VKC3</accession>
<dbReference type="InterPro" id="IPR003870">
    <property type="entry name" value="DUF222"/>
</dbReference>
<organism evidence="3 4">
    <name type="scientific">Glaciihabitans tibetensis</name>
    <dbReference type="NCBI Taxonomy" id="1266600"/>
    <lineage>
        <taxon>Bacteria</taxon>
        <taxon>Bacillati</taxon>
        <taxon>Actinomycetota</taxon>
        <taxon>Actinomycetes</taxon>
        <taxon>Micrococcales</taxon>
        <taxon>Microbacteriaceae</taxon>
        <taxon>Glaciihabitans</taxon>
    </lineage>
</organism>
<dbReference type="AlphaFoldDB" id="A0A2T0VKC3"/>
<reference evidence="3 4" key="1">
    <citation type="submission" date="2018-03" db="EMBL/GenBank/DDBJ databases">
        <title>Genomic Encyclopedia of Type Strains, Phase III (KMG-III): the genomes of soil and plant-associated and newly described type strains.</title>
        <authorList>
            <person name="Whitman W."/>
        </authorList>
    </citation>
    <scope>NUCLEOTIDE SEQUENCE [LARGE SCALE GENOMIC DNA]</scope>
    <source>
        <strain evidence="3 4">CGMCC 1.12484</strain>
    </source>
</reference>
<dbReference type="OrthoDB" id="3261064at2"/>
<dbReference type="Proteomes" id="UP000237983">
    <property type="component" value="Unassembled WGS sequence"/>
</dbReference>
<evidence type="ECO:0000259" key="2">
    <source>
        <dbReference type="SMART" id="SM00507"/>
    </source>
</evidence>
<feature type="compositionally biased region" description="Polar residues" evidence="1">
    <location>
        <begin position="46"/>
        <end position="59"/>
    </location>
</feature>
<dbReference type="SMART" id="SM00507">
    <property type="entry name" value="HNHc"/>
    <property type="match status" value="1"/>
</dbReference>
<name>A0A2T0VKC3_9MICO</name>
<keyword evidence="4" id="KW-1185">Reference proteome</keyword>
<feature type="compositionally biased region" description="Basic and acidic residues" evidence="1">
    <location>
        <begin position="26"/>
        <end position="42"/>
    </location>
</feature>
<feature type="compositionally biased region" description="Acidic residues" evidence="1">
    <location>
        <begin position="1"/>
        <end position="17"/>
    </location>
</feature>
<sequence length="591" mass="64584">MTESDDPPEDNFEDLQPEDLPSRLPQSEHAHSEHEEPAHAQSEHSQSGYAQSGYAQSEDAQSEYAHSGYATQEELAALSALVAENEKFLGPFRVDDADVPDEVPQDWAFADIVSASVSDAFIDPNEAWLRGIDRAGLIDDLIAVENAEAVLHARRTVLIERYRALCTNTSVPVRAASVPSGWSPEVITRREMITEIATATRKAEATVEQLFADAEILHSSLPSTMDAMFEGRISYRHATVIASQAQDVPEEMRHKFEETVLPVAATATVPRLKQRARIVRERMHPESIDVRAKKAVRGRYLEVDPAGDGMATLTAKLPAVEAVGIYNRCTETAIALQGPDEDRSLGQLRTDVFRDILLNGEIPVDSPARTVDGGDVLAGAAATGIRATVVVMVPALTLLNRSDEPATLEGYGPIDHESAKVLAAGANSWIRVLTHPETGTVLSVGQTRYKVPASMRLWLRLRDQTCRYPGCNRSAKYCDLDHVLDWQYGGHTSTENLQHLCPAHHNVKGYTSWTVRHLDNGILEWVSPAGRSHITEPAIPIGFASSSVPAAPPPASPPAPVYGFTEAWERMEADTDDDGWYAPPTGESTPF</sequence>
<feature type="domain" description="HNH nuclease" evidence="2">
    <location>
        <begin position="454"/>
        <end position="506"/>
    </location>
</feature>
<evidence type="ECO:0000313" key="4">
    <source>
        <dbReference type="Proteomes" id="UP000237983"/>
    </source>
</evidence>
<dbReference type="RefSeq" id="WP_106209785.1">
    <property type="nucleotide sequence ID" value="NZ_PVTL01000001.1"/>
</dbReference>
<gene>
    <name evidence="3" type="ORF">B0I08_101712</name>
</gene>
<dbReference type="EMBL" id="PVTL01000001">
    <property type="protein sequence ID" value="PRY70575.1"/>
    <property type="molecule type" value="Genomic_DNA"/>
</dbReference>
<evidence type="ECO:0000256" key="1">
    <source>
        <dbReference type="SAM" id="MobiDB-lite"/>
    </source>
</evidence>
<proteinExistence type="predicted"/>
<dbReference type="InterPro" id="IPR003615">
    <property type="entry name" value="HNH_nuc"/>
</dbReference>
<dbReference type="Pfam" id="PF02720">
    <property type="entry name" value="DUF222"/>
    <property type="match status" value="1"/>
</dbReference>